<protein>
    <submittedName>
        <fullName evidence="1">Uncharacterized protein</fullName>
    </submittedName>
</protein>
<accession>A0A133MS58</accession>
<evidence type="ECO:0000313" key="2">
    <source>
        <dbReference type="Proteomes" id="UP000070646"/>
    </source>
</evidence>
<evidence type="ECO:0000313" key="1">
    <source>
        <dbReference type="EMBL" id="KXA06843.1"/>
    </source>
</evidence>
<proteinExistence type="predicted"/>
<gene>
    <name evidence="1" type="ORF">HMPREF3222_02873</name>
</gene>
<dbReference type="AlphaFoldDB" id="A0A133MS58"/>
<dbReference type="PATRIC" id="fig|1502.174.peg.2897"/>
<comment type="caution">
    <text evidence="1">The sequence shown here is derived from an EMBL/GenBank/DDBJ whole genome shotgun (WGS) entry which is preliminary data.</text>
</comment>
<dbReference type="EMBL" id="LRPU01000180">
    <property type="protein sequence ID" value="KXA06843.1"/>
    <property type="molecule type" value="Genomic_DNA"/>
</dbReference>
<name>A0A133MS58_CLOPF</name>
<dbReference type="Proteomes" id="UP000070646">
    <property type="component" value="Unassembled WGS sequence"/>
</dbReference>
<reference evidence="1 2" key="1">
    <citation type="submission" date="2016-01" db="EMBL/GenBank/DDBJ databases">
        <authorList>
            <person name="Oliw E.H."/>
        </authorList>
    </citation>
    <scope>NUCLEOTIDE SEQUENCE [LARGE SCALE GENOMIC DNA]</scope>
    <source>
        <strain evidence="1 2">MJR7757A</strain>
    </source>
</reference>
<sequence length="40" mass="4398">MITLITLLLTKEKSKSIFESQPPPRGGKNLKGGKLLFLSL</sequence>
<organism evidence="1 2">
    <name type="scientific">Clostridium perfringens</name>
    <dbReference type="NCBI Taxonomy" id="1502"/>
    <lineage>
        <taxon>Bacteria</taxon>
        <taxon>Bacillati</taxon>
        <taxon>Bacillota</taxon>
        <taxon>Clostridia</taxon>
        <taxon>Eubacteriales</taxon>
        <taxon>Clostridiaceae</taxon>
        <taxon>Clostridium</taxon>
    </lineage>
</organism>